<sequence>MTLSVKYRLSHLIHYHFCCILQSMHLLTLW</sequence>
<dbReference type="EMBL" id="GBXM01030071">
    <property type="protein sequence ID" value="JAH78506.1"/>
    <property type="molecule type" value="Transcribed_RNA"/>
</dbReference>
<organism evidence="1">
    <name type="scientific">Anguilla anguilla</name>
    <name type="common">European freshwater eel</name>
    <name type="synonym">Muraena anguilla</name>
    <dbReference type="NCBI Taxonomy" id="7936"/>
    <lineage>
        <taxon>Eukaryota</taxon>
        <taxon>Metazoa</taxon>
        <taxon>Chordata</taxon>
        <taxon>Craniata</taxon>
        <taxon>Vertebrata</taxon>
        <taxon>Euteleostomi</taxon>
        <taxon>Actinopterygii</taxon>
        <taxon>Neopterygii</taxon>
        <taxon>Teleostei</taxon>
        <taxon>Anguilliformes</taxon>
        <taxon>Anguillidae</taxon>
        <taxon>Anguilla</taxon>
    </lineage>
</organism>
<name>A0A0E9VKG3_ANGAN</name>
<protein>
    <submittedName>
        <fullName evidence="1">Uncharacterized protein</fullName>
    </submittedName>
</protein>
<evidence type="ECO:0000313" key="1">
    <source>
        <dbReference type="EMBL" id="JAH78506.1"/>
    </source>
</evidence>
<reference evidence="1" key="1">
    <citation type="submission" date="2014-11" db="EMBL/GenBank/DDBJ databases">
        <authorList>
            <person name="Amaro Gonzalez C."/>
        </authorList>
    </citation>
    <scope>NUCLEOTIDE SEQUENCE</scope>
</reference>
<dbReference type="AlphaFoldDB" id="A0A0E9VKG3"/>
<accession>A0A0E9VKG3</accession>
<proteinExistence type="predicted"/>
<reference evidence="1" key="2">
    <citation type="journal article" date="2015" name="Fish Shellfish Immunol.">
        <title>Early steps in the European eel (Anguilla anguilla)-Vibrio vulnificus interaction in the gills: Role of the RtxA13 toxin.</title>
        <authorList>
            <person name="Callol A."/>
            <person name="Pajuelo D."/>
            <person name="Ebbesson L."/>
            <person name="Teles M."/>
            <person name="MacKenzie S."/>
            <person name="Amaro C."/>
        </authorList>
    </citation>
    <scope>NUCLEOTIDE SEQUENCE</scope>
</reference>